<dbReference type="PROSITE" id="PS50887">
    <property type="entry name" value="GGDEF"/>
    <property type="match status" value="1"/>
</dbReference>
<dbReference type="NCBIfam" id="TIGR00254">
    <property type="entry name" value="GGDEF"/>
    <property type="match status" value="1"/>
</dbReference>
<feature type="domain" description="EAL" evidence="2">
    <location>
        <begin position="595"/>
        <end position="864"/>
    </location>
</feature>
<keyword evidence="1" id="KW-1133">Transmembrane helix</keyword>
<evidence type="ECO:0000259" key="2">
    <source>
        <dbReference type="PROSITE" id="PS50883"/>
    </source>
</evidence>
<dbReference type="InterPro" id="IPR052155">
    <property type="entry name" value="Biofilm_reg_signaling"/>
</dbReference>
<dbReference type="EMBL" id="CP028843">
    <property type="protein sequence ID" value="AWB21486.1"/>
    <property type="molecule type" value="Genomic_DNA"/>
</dbReference>
<dbReference type="InterPro" id="IPR001633">
    <property type="entry name" value="EAL_dom"/>
</dbReference>
<dbReference type="SMART" id="SM00052">
    <property type="entry name" value="EAL"/>
    <property type="match status" value="1"/>
</dbReference>
<dbReference type="Gene3D" id="3.20.20.450">
    <property type="entry name" value="EAL domain"/>
    <property type="match status" value="1"/>
</dbReference>
<dbReference type="Pfam" id="PF00563">
    <property type="entry name" value="EAL"/>
    <property type="match status" value="1"/>
</dbReference>
<dbReference type="SUPFAM" id="SSF55073">
    <property type="entry name" value="Nucleotide cyclase"/>
    <property type="match status" value="1"/>
</dbReference>
<dbReference type="InterPro" id="IPR000160">
    <property type="entry name" value="GGDEF_dom"/>
</dbReference>
<dbReference type="CDD" id="cd01949">
    <property type="entry name" value="GGDEF"/>
    <property type="match status" value="1"/>
</dbReference>
<evidence type="ECO:0000313" key="5">
    <source>
        <dbReference type="Proteomes" id="UP000244755"/>
    </source>
</evidence>
<evidence type="ECO:0000313" key="4">
    <source>
        <dbReference type="EMBL" id="AWB21486.1"/>
    </source>
</evidence>
<feature type="domain" description="GGDEF" evidence="3">
    <location>
        <begin position="454"/>
        <end position="586"/>
    </location>
</feature>
<dbReference type="InterPro" id="IPR035919">
    <property type="entry name" value="EAL_sf"/>
</dbReference>
<dbReference type="PANTHER" id="PTHR44757:SF2">
    <property type="entry name" value="BIOFILM ARCHITECTURE MAINTENANCE PROTEIN MBAA"/>
    <property type="match status" value="1"/>
</dbReference>
<accession>A0A2R4WIY7</accession>
<keyword evidence="1" id="KW-0472">Membrane</keyword>
<keyword evidence="5" id="KW-1185">Reference proteome</keyword>
<dbReference type="RefSeq" id="WP_099953362.1">
    <property type="nucleotide sequence ID" value="NZ_CP028843.1"/>
</dbReference>
<dbReference type="Pfam" id="PF00990">
    <property type="entry name" value="GGDEF"/>
    <property type="match status" value="1"/>
</dbReference>
<sequence>MQQPSPAPVAPLGQAGRATAGWRDVRLGRRLWGTALLLAAGLLTLTAIVIAPSITAYRDSQSNLGRISRLRQVLEAANRLSAERGPANVMMSIAPGSDPAAQARLAAFRAGSDSALAALSGAAAADEPGHTLPYRFLSATAARLDEARRDVDRVAALPAAERRLEDITGAIGRMVAAVDTFQDVVAWEIREIGRADPALAGSALIGHAVSDLREYGGRIGSAIIPAVAVHRPLDTRQFTDATQIRGRILELLRVLRGQVAFGPGQPLEGLFREVEATFAGQGLGLIETTIAEGRASGRYSLTADELTRRYVPTLKPVEALRERYLAGMVAGFAAERDAVRTRLLLVACGTVAVLLLLVALLHSLRTSVLRPLLIARETAMALAEGGAPAPRPAAALRIVEIRRLFDALAVLEERMRERARLMETLRRQAETDGLTGLSNRRGLALAMARAAPVGPAAALMIDLDGFKKVNDTLGHEAGDDLIRQAGARLCACIGQAGLVARMGGDEFAVLLPGCDEAAAVTVAGTILHGLSEPFPIDGQTLHLGASIGIALSPLHGPLADALLASADMALYEAKRAGRHCHRVFTPALREAILSWTARQQEFPRALAEGEFTLFYQPQVRLRDRRIVGAEALIRWRHPRLGLLAPGAFLAPLEASRLAGPVGRWVLREACAQAAAWRRAGAADLRVSVNLFGAQFHSVSLVDEVRAALADSGLPASALELEITETIILQHDEALIAPLRALRDLGIGLAFDDYGTGYASLSLLKRFPLTRLKIDRSFVQGMESPVQDRTSQDRASQDRTSQDRAIVRSVLTLGRSFGLSVIAEGVETEAAAGRLLAKGCEEAQGYLFGRPMPAEAFAALCRPEERRTA</sequence>
<dbReference type="KEGG" id="mee:DA075_11630"/>
<name>A0A2R4WIY7_9HYPH</name>
<dbReference type="PANTHER" id="PTHR44757">
    <property type="entry name" value="DIGUANYLATE CYCLASE DGCP"/>
    <property type="match status" value="1"/>
</dbReference>
<reference evidence="4 5" key="1">
    <citation type="submission" date="2018-04" db="EMBL/GenBank/DDBJ databases">
        <title>Methylobacterium sp. PR1016A genome.</title>
        <authorList>
            <person name="Park W."/>
        </authorList>
    </citation>
    <scope>NUCLEOTIDE SEQUENCE [LARGE SCALE GENOMIC DNA]</scope>
    <source>
        <strain evidence="4 5">PR1016A</strain>
    </source>
</reference>
<dbReference type="Gene3D" id="3.30.70.270">
    <property type="match status" value="1"/>
</dbReference>
<organism evidence="4 5">
    <name type="scientific">Methylobacterium currus</name>
    <dbReference type="NCBI Taxonomy" id="2051553"/>
    <lineage>
        <taxon>Bacteria</taxon>
        <taxon>Pseudomonadati</taxon>
        <taxon>Pseudomonadota</taxon>
        <taxon>Alphaproteobacteria</taxon>
        <taxon>Hyphomicrobiales</taxon>
        <taxon>Methylobacteriaceae</taxon>
        <taxon>Methylobacterium</taxon>
    </lineage>
</organism>
<protein>
    <submittedName>
        <fullName evidence="4">GGDEF domain-containing protein</fullName>
    </submittedName>
</protein>
<evidence type="ECO:0000256" key="1">
    <source>
        <dbReference type="SAM" id="Phobius"/>
    </source>
</evidence>
<proteinExistence type="predicted"/>
<dbReference type="PROSITE" id="PS50883">
    <property type="entry name" value="EAL"/>
    <property type="match status" value="1"/>
</dbReference>
<dbReference type="SUPFAM" id="SSF141868">
    <property type="entry name" value="EAL domain-like"/>
    <property type="match status" value="1"/>
</dbReference>
<feature type="transmembrane region" description="Helical" evidence="1">
    <location>
        <begin position="31"/>
        <end position="57"/>
    </location>
</feature>
<dbReference type="SMART" id="SM00267">
    <property type="entry name" value="GGDEF"/>
    <property type="match status" value="1"/>
</dbReference>
<dbReference type="Proteomes" id="UP000244755">
    <property type="component" value="Chromosome 1"/>
</dbReference>
<evidence type="ECO:0000259" key="3">
    <source>
        <dbReference type="PROSITE" id="PS50887"/>
    </source>
</evidence>
<dbReference type="InterPro" id="IPR029787">
    <property type="entry name" value="Nucleotide_cyclase"/>
</dbReference>
<dbReference type="OrthoDB" id="9812260at2"/>
<gene>
    <name evidence="4" type="ORF">DA075_11630</name>
</gene>
<feature type="transmembrane region" description="Helical" evidence="1">
    <location>
        <begin position="343"/>
        <end position="364"/>
    </location>
</feature>
<dbReference type="InterPro" id="IPR043128">
    <property type="entry name" value="Rev_trsase/Diguanyl_cyclase"/>
</dbReference>
<dbReference type="CDD" id="cd01948">
    <property type="entry name" value="EAL"/>
    <property type="match status" value="1"/>
</dbReference>
<dbReference type="AlphaFoldDB" id="A0A2R4WIY7"/>
<keyword evidence="1" id="KW-0812">Transmembrane</keyword>